<evidence type="ECO:0000313" key="4">
    <source>
        <dbReference type="EMBL" id="QEL66029.1"/>
    </source>
</evidence>
<keyword evidence="2" id="KW-1133">Transmembrane helix</keyword>
<organism evidence="4 5">
    <name type="scientific">Oryzomicrobium terrae</name>
    <dbReference type="NCBI Taxonomy" id="1735038"/>
    <lineage>
        <taxon>Bacteria</taxon>
        <taxon>Pseudomonadati</taxon>
        <taxon>Pseudomonadota</taxon>
        <taxon>Betaproteobacteria</taxon>
        <taxon>Rhodocyclales</taxon>
        <taxon>Rhodocyclaceae</taxon>
        <taxon>Oryzomicrobium</taxon>
    </lineage>
</organism>
<keyword evidence="5" id="KW-1185">Reference proteome</keyword>
<dbReference type="RefSeq" id="WP_149426031.1">
    <property type="nucleotide sequence ID" value="NZ_CP022579.1"/>
</dbReference>
<evidence type="ECO:0000256" key="1">
    <source>
        <dbReference type="ARBA" id="ARBA00006464"/>
    </source>
</evidence>
<evidence type="ECO:0000313" key="5">
    <source>
        <dbReference type="Proteomes" id="UP000323671"/>
    </source>
</evidence>
<keyword evidence="2" id="KW-0472">Membrane</keyword>
<dbReference type="GO" id="GO:0016780">
    <property type="term" value="F:phosphotransferase activity, for other substituted phosphate groups"/>
    <property type="evidence" value="ECO:0007669"/>
    <property type="project" value="TreeGrafter"/>
</dbReference>
<reference evidence="4 5" key="1">
    <citation type="submission" date="2017-07" db="EMBL/GenBank/DDBJ databases">
        <title>Complete genome sequence of Oryzomicrobium terrae TPP412.</title>
        <authorList>
            <person name="Chiu L.-W."/>
            <person name="Lo K.-J."/>
            <person name="Tsai Y.-M."/>
            <person name="Lin S.-S."/>
            <person name="Kuo C.-H."/>
            <person name="Liu C.-T."/>
        </authorList>
    </citation>
    <scope>NUCLEOTIDE SEQUENCE [LARGE SCALE GENOMIC DNA]</scope>
    <source>
        <strain evidence="4 5">TPP412</strain>
    </source>
</reference>
<gene>
    <name evidence="4" type="primary">sthA</name>
    <name evidence="4" type="ORF">OTERR_25530</name>
</gene>
<dbReference type="KEGG" id="otr:OTERR_25530"/>
<dbReference type="PANTHER" id="PTHR30576:SF0">
    <property type="entry name" value="UNDECAPRENYL-PHOSPHATE N-ACETYLGALACTOSAMINYL 1-PHOSPHATE TRANSFERASE-RELATED"/>
    <property type="match status" value="1"/>
</dbReference>
<sequence length="199" mass="22705">MVFLKRIIDLFLGVVLLLLLLPLLIVICIFIKIDSRGPVFFTQERLGLGGAPFCMYKFRTMVPGAEHMNEGLFCYTGDPRITRVGSLLRKLSLDELPQLLNVILGDMAIVGPRPPVTYELGEYKDFSPELKRRFSVKPGITGLAQISGRNDLEWPEKIKYDNIYIDNFNKLGIFEDARIVFRTAFVVLSMKGIFEKNER</sequence>
<proteinExistence type="inferred from homology"/>
<name>A0A5C1EBQ9_9RHOO</name>
<keyword evidence="4" id="KW-0808">Transferase</keyword>
<evidence type="ECO:0000259" key="3">
    <source>
        <dbReference type="Pfam" id="PF02397"/>
    </source>
</evidence>
<dbReference type="Proteomes" id="UP000323671">
    <property type="component" value="Chromosome"/>
</dbReference>
<dbReference type="EMBL" id="CP022579">
    <property type="protein sequence ID" value="QEL66029.1"/>
    <property type="molecule type" value="Genomic_DNA"/>
</dbReference>
<dbReference type="AlphaFoldDB" id="A0A5C1EBQ9"/>
<dbReference type="Pfam" id="PF02397">
    <property type="entry name" value="Bac_transf"/>
    <property type="match status" value="1"/>
</dbReference>
<keyword evidence="2" id="KW-0812">Transmembrane</keyword>
<protein>
    <submittedName>
        <fullName evidence="4">Putative glycosyltransferase</fullName>
    </submittedName>
</protein>
<dbReference type="InterPro" id="IPR003362">
    <property type="entry name" value="Bact_transf"/>
</dbReference>
<feature type="transmembrane region" description="Helical" evidence="2">
    <location>
        <begin position="7"/>
        <end position="33"/>
    </location>
</feature>
<accession>A0A5C1EBQ9</accession>
<feature type="domain" description="Bacterial sugar transferase" evidence="3">
    <location>
        <begin position="5"/>
        <end position="188"/>
    </location>
</feature>
<evidence type="ECO:0000256" key="2">
    <source>
        <dbReference type="SAM" id="Phobius"/>
    </source>
</evidence>
<comment type="similarity">
    <text evidence="1">Belongs to the bacterial sugar transferase family.</text>
</comment>
<dbReference type="PANTHER" id="PTHR30576">
    <property type="entry name" value="COLANIC BIOSYNTHESIS UDP-GLUCOSE LIPID CARRIER TRANSFERASE"/>
    <property type="match status" value="1"/>
</dbReference>